<proteinExistence type="evidence at transcript level"/>
<evidence type="ECO:0000313" key="1">
    <source>
        <dbReference type="EMBL" id="ABK24941.1"/>
    </source>
</evidence>
<name>A9NWD0_PICSI</name>
<organism evidence="1">
    <name type="scientific">Picea sitchensis</name>
    <name type="common">Sitka spruce</name>
    <name type="synonym">Pinus sitchensis</name>
    <dbReference type="NCBI Taxonomy" id="3332"/>
    <lineage>
        <taxon>Eukaryota</taxon>
        <taxon>Viridiplantae</taxon>
        <taxon>Streptophyta</taxon>
        <taxon>Embryophyta</taxon>
        <taxon>Tracheophyta</taxon>
        <taxon>Spermatophyta</taxon>
        <taxon>Pinopsida</taxon>
        <taxon>Pinidae</taxon>
        <taxon>Conifers I</taxon>
        <taxon>Pinales</taxon>
        <taxon>Pinaceae</taxon>
        <taxon>Picea</taxon>
    </lineage>
</organism>
<dbReference type="EMBL" id="EF085638">
    <property type="protein sequence ID" value="ABK24941.1"/>
    <property type="molecule type" value="mRNA"/>
</dbReference>
<accession>A9NWD0</accession>
<protein>
    <submittedName>
        <fullName evidence="1">Uncharacterized protein</fullName>
    </submittedName>
</protein>
<reference evidence="1" key="1">
    <citation type="journal article" date="2008" name="BMC Genomics">
        <title>A conifer genomics resource of 200,000 spruce (Picea spp.) ESTs and 6,464 high-quality, sequence-finished full-length cDNAs for Sitka spruce (Picea sitchensis).</title>
        <authorList>
            <person name="Ralph S.G."/>
            <person name="Chun H.J."/>
            <person name="Kolosova N."/>
            <person name="Cooper D."/>
            <person name="Oddy C."/>
            <person name="Ritland C.E."/>
            <person name="Kirkpatrick R."/>
            <person name="Moore R."/>
            <person name="Barber S."/>
            <person name="Holt R.A."/>
            <person name="Jones S.J."/>
            <person name="Marra M.A."/>
            <person name="Douglas C.J."/>
            <person name="Ritland K."/>
            <person name="Bohlmann J."/>
        </authorList>
    </citation>
    <scope>NUCLEOTIDE SEQUENCE</scope>
    <source>
        <tissue evidence="1">Green portion of the leader tissue</tissue>
    </source>
</reference>
<dbReference type="AlphaFoldDB" id="A9NWD0"/>
<sequence>MATGGRRSTTYSEIKATWLPTTRTQQLCFCNFELSVSSPIPAPRNA</sequence>